<accession>A0ABN7W628</accession>
<protein>
    <submittedName>
        <fullName evidence="1">2609_t:CDS:1</fullName>
    </submittedName>
</protein>
<feature type="non-terminal residue" evidence="1">
    <location>
        <position position="1"/>
    </location>
</feature>
<reference evidence="1 2" key="1">
    <citation type="submission" date="2021-06" db="EMBL/GenBank/DDBJ databases">
        <authorList>
            <person name="Kallberg Y."/>
            <person name="Tangrot J."/>
            <person name="Rosling A."/>
        </authorList>
    </citation>
    <scope>NUCLEOTIDE SEQUENCE [LARGE SCALE GENOMIC DNA]</scope>
    <source>
        <strain evidence="1 2">120-4 pot B 10/14</strain>
    </source>
</reference>
<sequence>LRTWAKEAEVVCYLEFVLYPKCQKIFITNAFSKLNSNDYQEFANKNNLEGTF</sequence>
<evidence type="ECO:0000313" key="1">
    <source>
        <dbReference type="EMBL" id="CAG8818447.1"/>
    </source>
</evidence>
<keyword evidence="2" id="KW-1185">Reference proteome</keyword>
<dbReference type="EMBL" id="CAJVQB010032530">
    <property type="protein sequence ID" value="CAG8818447.1"/>
    <property type="molecule type" value="Genomic_DNA"/>
</dbReference>
<proteinExistence type="predicted"/>
<evidence type="ECO:0000313" key="2">
    <source>
        <dbReference type="Proteomes" id="UP000789901"/>
    </source>
</evidence>
<gene>
    <name evidence="1" type="ORF">GMARGA_LOCUS27063</name>
</gene>
<comment type="caution">
    <text evidence="1">The sequence shown here is derived from an EMBL/GenBank/DDBJ whole genome shotgun (WGS) entry which is preliminary data.</text>
</comment>
<organism evidence="1 2">
    <name type="scientific">Gigaspora margarita</name>
    <dbReference type="NCBI Taxonomy" id="4874"/>
    <lineage>
        <taxon>Eukaryota</taxon>
        <taxon>Fungi</taxon>
        <taxon>Fungi incertae sedis</taxon>
        <taxon>Mucoromycota</taxon>
        <taxon>Glomeromycotina</taxon>
        <taxon>Glomeromycetes</taxon>
        <taxon>Diversisporales</taxon>
        <taxon>Gigasporaceae</taxon>
        <taxon>Gigaspora</taxon>
    </lineage>
</organism>
<dbReference type="Proteomes" id="UP000789901">
    <property type="component" value="Unassembled WGS sequence"/>
</dbReference>
<name>A0ABN7W628_GIGMA</name>